<organism evidence="1 2">
    <name type="scientific">Paenibacillus woosongensis</name>
    <dbReference type="NCBI Taxonomy" id="307580"/>
    <lineage>
        <taxon>Bacteria</taxon>
        <taxon>Bacillati</taxon>
        <taxon>Bacillota</taxon>
        <taxon>Bacilli</taxon>
        <taxon>Bacillales</taxon>
        <taxon>Paenibacillaceae</taxon>
        <taxon>Paenibacillus</taxon>
    </lineage>
</organism>
<dbReference type="EMBL" id="CP126084">
    <property type="protein sequence ID" value="WHX49609.1"/>
    <property type="molecule type" value="Genomic_DNA"/>
</dbReference>
<protein>
    <submittedName>
        <fullName evidence="1">Uncharacterized protein</fullName>
    </submittedName>
</protein>
<sequence>MSRISIEKPHYKFLKKPTSADLNVGDFISNVVVDKAQDVYLYDLIINRHLILTFFDTECSSCEEAMNNIKSFATKNPHINIVSFIHTTDDVFQLLDEYYNNSPRVYRLAKEIINEELKIYSFPKGITINEIGQVLHIEILGPEYVYDFLKIPLRKLLPNN</sequence>
<accession>A0AA95I8Y5</accession>
<dbReference type="KEGG" id="pwn:QNH46_02670"/>
<dbReference type="Gene3D" id="3.40.30.10">
    <property type="entry name" value="Glutaredoxin"/>
    <property type="match status" value="1"/>
</dbReference>
<evidence type="ECO:0000313" key="2">
    <source>
        <dbReference type="Proteomes" id="UP001177943"/>
    </source>
</evidence>
<reference evidence="1" key="1">
    <citation type="submission" date="2023-05" db="EMBL/GenBank/DDBJ databases">
        <title>Comparative genomics of Bacillaceae isolates and their secondary metabolite potential.</title>
        <authorList>
            <person name="Song L."/>
            <person name="Nielsen L.J."/>
            <person name="Mohite O."/>
            <person name="Xu X."/>
            <person name="Weber T."/>
            <person name="Kovacs A.T."/>
        </authorList>
    </citation>
    <scope>NUCLEOTIDE SEQUENCE</scope>
    <source>
        <strain evidence="1">B2_4</strain>
    </source>
</reference>
<evidence type="ECO:0000313" key="1">
    <source>
        <dbReference type="EMBL" id="WHX49609.1"/>
    </source>
</evidence>
<gene>
    <name evidence="1" type="ORF">QNH46_02670</name>
</gene>
<dbReference type="Proteomes" id="UP001177943">
    <property type="component" value="Chromosome"/>
</dbReference>
<dbReference type="RefSeq" id="WP_283926806.1">
    <property type="nucleotide sequence ID" value="NZ_CP126084.1"/>
</dbReference>
<name>A0AA95I8Y5_9BACL</name>
<dbReference type="AlphaFoldDB" id="A0AA95I8Y5"/>
<proteinExistence type="predicted"/>